<dbReference type="Gene3D" id="1.10.287.470">
    <property type="entry name" value="Helix hairpin bin"/>
    <property type="match status" value="1"/>
</dbReference>
<comment type="similarity">
    <text evidence="1">Belongs to the membrane fusion protein (MFP) (TC 8.A.1) family.</text>
</comment>
<organism evidence="7 8">
    <name type="scientific">Piscinibacterium candidicorallinum</name>
    <dbReference type="NCBI Taxonomy" id="1793872"/>
    <lineage>
        <taxon>Bacteria</taxon>
        <taxon>Pseudomonadati</taxon>
        <taxon>Pseudomonadota</taxon>
        <taxon>Betaproteobacteria</taxon>
        <taxon>Burkholderiales</taxon>
        <taxon>Piscinibacterium</taxon>
    </lineage>
</organism>
<dbReference type="Gene3D" id="2.40.30.170">
    <property type="match status" value="1"/>
</dbReference>
<evidence type="ECO:0000313" key="8">
    <source>
        <dbReference type="Proteomes" id="UP001595556"/>
    </source>
</evidence>
<feature type="domain" description="YknX-like C-terminal permuted SH3-like" evidence="6">
    <location>
        <begin position="326"/>
        <end position="395"/>
    </location>
</feature>
<dbReference type="Gene3D" id="2.40.420.20">
    <property type="match status" value="1"/>
</dbReference>
<evidence type="ECO:0000259" key="4">
    <source>
        <dbReference type="Pfam" id="PF25917"/>
    </source>
</evidence>
<dbReference type="Pfam" id="PF25989">
    <property type="entry name" value="YknX_C"/>
    <property type="match status" value="1"/>
</dbReference>
<dbReference type="Proteomes" id="UP001595556">
    <property type="component" value="Unassembled WGS sequence"/>
</dbReference>
<sequence>MNEHATSRTPAKAWVRVATQPRVLLAGAALSGALAIALGLALSTGAPSATAQTDTKTSEAKAAPVQAAPGRPTLTVTVAQPQRADWQQTLAANGSVAAWQEAIIGPEVSGYRLVEVSASVGDRVRKGQLLARMNSDTIAAELAQSRASAAEAQAQLEEARNNAQRARGLAESGALSSQQVLQYVTAEATAKARLDSARARVQADELRLSHTRIVAPDDGVISARTATVGSLAQPGQELFRLIRDSRLEWRAEVTAAELARIKPGMTATLAAPGAEAQPITGKVRIVAPTVDPQTRNALVYVDLPAGSPARAGMFARGEFQLGAQAALTLPQSAVLLRDGFAYVFAVGPDGRVAQTKVTTGRRSGERMEITGGLKPETRVVASSVAFLADGDLVRVVDAPAPAKQASAR</sequence>
<evidence type="ECO:0000256" key="2">
    <source>
        <dbReference type="SAM" id="Coils"/>
    </source>
</evidence>
<comment type="caution">
    <text evidence="7">The sequence shown here is derived from an EMBL/GenBank/DDBJ whole genome shotgun (WGS) entry which is preliminary data.</text>
</comment>
<accession>A0ABV7H5J2</accession>
<dbReference type="Pfam" id="PF25954">
    <property type="entry name" value="Beta-barrel_RND_2"/>
    <property type="match status" value="1"/>
</dbReference>
<keyword evidence="2" id="KW-0175">Coiled coil</keyword>
<feature type="domain" description="Multidrug resistance protein MdtA-like barrel-sandwich hybrid" evidence="4">
    <location>
        <begin position="102"/>
        <end position="239"/>
    </location>
</feature>
<keyword evidence="8" id="KW-1185">Reference proteome</keyword>
<feature type="coiled-coil region" evidence="2">
    <location>
        <begin position="140"/>
        <end position="169"/>
    </location>
</feature>
<feature type="domain" description="CusB-like beta-barrel" evidence="5">
    <location>
        <begin position="251"/>
        <end position="319"/>
    </location>
</feature>
<dbReference type="InterPro" id="IPR058792">
    <property type="entry name" value="Beta-barrel_RND_2"/>
</dbReference>
<evidence type="ECO:0000259" key="5">
    <source>
        <dbReference type="Pfam" id="PF25954"/>
    </source>
</evidence>
<dbReference type="InterPro" id="IPR058637">
    <property type="entry name" value="YknX-like_C"/>
</dbReference>
<dbReference type="InterPro" id="IPR006143">
    <property type="entry name" value="RND_pump_MFP"/>
</dbReference>
<dbReference type="PANTHER" id="PTHR30469:SF15">
    <property type="entry name" value="HLYD FAMILY OF SECRETION PROTEINS"/>
    <property type="match status" value="1"/>
</dbReference>
<dbReference type="NCBIfam" id="TIGR01730">
    <property type="entry name" value="RND_mfp"/>
    <property type="match status" value="1"/>
</dbReference>
<dbReference type="SUPFAM" id="SSF111369">
    <property type="entry name" value="HlyD-like secretion proteins"/>
    <property type="match status" value="1"/>
</dbReference>
<dbReference type="PANTHER" id="PTHR30469">
    <property type="entry name" value="MULTIDRUG RESISTANCE PROTEIN MDTA"/>
    <property type="match status" value="1"/>
</dbReference>
<gene>
    <name evidence="7" type="ORF">ACFOEN_16120</name>
</gene>
<evidence type="ECO:0000256" key="3">
    <source>
        <dbReference type="SAM" id="MobiDB-lite"/>
    </source>
</evidence>
<protein>
    <submittedName>
        <fullName evidence="7">Efflux RND transporter periplasmic adaptor subunit</fullName>
    </submittedName>
</protein>
<dbReference type="Gene3D" id="2.40.50.100">
    <property type="match status" value="1"/>
</dbReference>
<dbReference type="InterPro" id="IPR058625">
    <property type="entry name" value="MdtA-like_BSH"/>
</dbReference>
<evidence type="ECO:0000256" key="1">
    <source>
        <dbReference type="ARBA" id="ARBA00009477"/>
    </source>
</evidence>
<reference evidence="8" key="1">
    <citation type="journal article" date="2019" name="Int. J. Syst. Evol. Microbiol.">
        <title>The Global Catalogue of Microorganisms (GCM) 10K type strain sequencing project: providing services to taxonomists for standard genome sequencing and annotation.</title>
        <authorList>
            <consortium name="The Broad Institute Genomics Platform"/>
            <consortium name="The Broad Institute Genome Sequencing Center for Infectious Disease"/>
            <person name="Wu L."/>
            <person name="Ma J."/>
        </authorList>
    </citation>
    <scope>NUCLEOTIDE SEQUENCE [LARGE SCALE GENOMIC DNA]</scope>
    <source>
        <strain evidence="8">KCTC 52168</strain>
    </source>
</reference>
<dbReference type="Pfam" id="PF25917">
    <property type="entry name" value="BSH_RND"/>
    <property type="match status" value="1"/>
</dbReference>
<feature type="region of interest" description="Disordered" evidence="3">
    <location>
        <begin position="48"/>
        <end position="67"/>
    </location>
</feature>
<evidence type="ECO:0000313" key="7">
    <source>
        <dbReference type="EMBL" id="MFC3149149.1"/>
    </source>
</evidence>
<name>A0ABV7H5J2_9BURK</name>
<proteinExistence type="inferred from homology"/>
<dbReference type="RefSeq" id="WP_377305689.1">
    <property type="nucleotide sequence ID" value="NZ_CP180191.1"/>
</dbReference>
<evidence type="ECO:0000259" key="6">
    <source>
        <dbReference type="Pfam" id="PF25989"/>
    </source>
</evidence>
<dbReference type="EMBL" id="JBHRTI010000010">
    <property type="protein sequence ID" value="MFC3149149.1"/>
    <property type="molecule type" value="Genomic_DNA"/>
</dbReference>